<dbReference type="EMBL" id="MTKT01001084">
    <property type="protein sequence ID" value="OWM86387.1"/>
    <property type="molecule type" value="Genomic_DNA"/>
</dbReference>
<sequence>MVNGRKLPRYIKYNSLAFVVSVCLIIACMPTDILIGLYLEMTMILLLVTYRDALYSILPPHYSDVRARVTIGIVVAGVFASAIAVVRFALKLRSAIRLEAGYGQNRMLLGACEV</sequence>
<name>A0A218XN29_PUNGR</name>
<feature type="transmembrane region" description="Helical" evidence="1">
    <location>
        <begin position="69"/>
        <end position="90"/>
    </location>
</feature>
<evidence type="ECO:0000313" key="3">
    <source>
        <dbReference type="Proteomes" id="UP000197138"/>
    </source>
</evidence>
<accession>A0A218XN29</accession>
<organism evidence="2 3">
    <name type="scientific">Punica granatum</name>
    <name type="common">Pomegranate</name>
    <dbReference type="NCBI Taxonomy" id="22663"/>
    <lineage>
        <taxon>Eukaryota</taxon>
        <taxon>Viridiplantae</taxon>
        <taxon>Streptophyta</taxon>
        <taxon>Embryophyta</taxon>
        <taxon>Tracheophyta</taxon>
        <taxon>Spermatophyta</taxon>
        <taxon>Magnoliopsida</taxon>
        <taxon>eudicotyledons</taxon>
        <taxon>Gunneridae</taxon>
        <taxon>Pentapetalae</taxon>
        <taxon>rosids</taxon>
        <taxon>malvids</taxon>
        <taxon>Myrtales</taxon>
        <taxon>Lythraceae</taxon>
        <taxon>Punica</taxon>
    </lineage>
</organism>
<dbReference type="AlphaFoldDB" id="A0A218XN29"/>
<reference evidence="3" key="1">
    <citation type="journal article" date="2017" name="Plant J.">
        <title>The pomegranate (Punica granatum L.) genome and the genomics of punicalagin biosynthesis.</title>
        <authorList>
            <person name="Qin G."/>
            <person name="Xu C."/>
            <person name="Ming R."/>
            <person name="Tang H."/>
            <person name="Guyot R."/>
            <person name="Kramer E.M."/>
            <person name="Hu Y."/>
            <person name="Yi X."/>
            <person name="Qi Y."/>
            <person name="Xu X."/>
            <person name="Gao Z."/>
            <person name="Pan H."/>
            <person name="Jian J."/>
            <person name="Tian Y."/>
            <person name="Yue Z."/>
            <person name="Xu Y."/>
        </authorList>
    </citation>
    <scope>NUCLEOTIDE SEQUENCE [LARGE SCALE GENOMIC DNA]</scope>
    <source>
        <strain evidence="3">cv. Dabenzi</strain>
    </source>
</reference>
<keyword evidence="1" id="KW-0812">Transmembrane</keyword>
<gene>
    <name evidence="2" type="ORF">CDL15_Pgr021473</name>
</gene>
<dbReference type="PROSITE" id="PS51257">
    <property type="entry name" value="PROKAR_LIPOPROTEIN"/>
    <property type="match status" value="1"/>
</dbReference>
<feature type="transmembrane region" description="Helical" evidence="1">
    <location>
        <begin position="16"/>
        <end position="49"/>
    </location>
</feature>
<proteinExistence type="predicted"/>
<evidence type="ECO:0000256" key="1">
    <source>
        <dbReference type="SAM" id="Phobius"/>
    </source>
</evidence>
<dbReference type="Proteomes" id="UP000197138">
    <property type="component" value="Unassembled WGS sequence"/>
</dbReference>
<protein>
    <submittedName>
        <fullName evidence="2">Uncharacterized protein</fullName>
    </submittedName>
</protein>
<evidence type="ECO:0000313" key="2">
    <source>
        <dbReference type="EMBL" id="OWM86387.1"/>
    </source>
</evidence>
<keyword evidence="1" id="KW-1133">Transmembrane helix</keyword>
<comment type="caution">
    <text evidence="2">The sequence shown here is derived from an EMBL/GenBank/DDBJ whole genome shotgun (WGS) entry which is preliminary data.</text>
</comment>
<keyword evidence="1" id="KW-0472">Membrane</keyword>